<evidence type="ECO:0000313" key="2">
    <source>
        <dbReference type="EMBL" id="PRY17919.1"/>
    </source>
</evidence>
<keyword evidence="3" id="KW-1185">Reference proteome</keyword>
<feature type="transmembrane region" description="Helical" evidence="1">
    <location>
        <begin position="357"/>
        <end position="378"/>
    </location>
</feature>
<name>A0A2T0R9S1_9ACTN</name>
<accession>A0A2T0R9S1</accession>
<sequence length="395" mass="42028">MHVERQVTPERLPPWLSALVQARFVVLLLVGTLPGLWHLHTVGAVGDWNFFRDAAQVLVGRGGTSALHLYEASPQTQIGPPALLLALPVALLPATVSPWVAVALIGAFLPVCCYLIERAGDARGAVDDRTALTVLGGGVFVGTYWWRLAADFTHPEDAVAVTAACLVLGWSRSRRGTWLPWIAAALLGTAAAGKPWAVGLLPLVASWPGTPLLRAGRVVAGGLVVVAWWLPFVLAAPGTVHALGAFRVGVWYASPLALIGLAGAPYPEWVRPVQFLLCLSLAALAVARGRGHLAPFVVVAARVALDPQAWDYYFATVALGCLVVDAFRTRLRGPWLTAVTVVVLLDARWMADNRVSAALQVVPLALACVLLVAGPGAVRPLRRRFRRTSSLEGTV</sequence>
<feature type="transmembrane region" description="Helical" evidence="1">
    <location>
        <begin position="12"/>
        <end position="37"/>
    </location>
</feature>
<comment type="caution">
    <text evidence="2">The sequence shown here is derived from an EMBL/GenBank/DDBJ whole genome shotgun (WGS) entry which is preliminary data.</text>
</comment>
<feature type="transmembrane region" description="Helical" evidence="1">
    <location>
        <begin position="215"/>
        <end position="236"/>
    </location>
</feature>
<feature type="transmembrane region" description="Helical" evidence="1">
    <location>
        <begin position="248"/>
        <end position="266"/>
    </location>
</feature>
<gene>
    <name evidence="2" type="ORF">CLV37_101161</name>
</gene>
<evidence type="ECO:0008006" key="4">
    <source>
        <dbReference type="Google" id="ProtNLM"/>
    </source>
</evidence>
<evidence type="ECO:0000256" key="1">
    <source>
        <dbReference type="SAM" id="Phobius"/>
    </source>
</evidence>
<proteinExistence type="predicted"/>
<keyword evidence="1" id="KW-1133">Transmembrane helix</keyword>
<feature type="transmembrane region" description="Helical" evidence="1">
    <location>
        <begin position="96"/>
        <end position="116"/>
    </location>
</feature>
<keyword evidence="1" id="KW-0812">Transmembrane</keyword>
<dbReference type="EMBL" id="PVZF01000001">
    <property type="protein sequence ID" value="PRY17919.1"/>
    <property type="molecule type" value="Genomic_DNA"/>
</dbReference>
<organism evidence="2 3">
    <name type="scientific">Kineococcus rhizosphaerae</name>
    <dbReference type="NCBI Taxonomy" id="559628"/>
    <lineage>
        <taxon>Bacteria</taxon>
        <taxon>Bacillati</taxon>
        <taxon>Actinomycetota</taxon>
        <taxon>Actinomycetes</taxon>
        <taxon>Kineosporiales</taxon>
        <taxon>Kineosporiaceae</taxon>
        <taxon>Kineococcus</taxon>
    </lineage>
</organism>
<evidence type="ECO:0000313" key="3">
    <source>
        <dbReference type="Proteomes" id="UP000238083"/>
    </source>
</evidence>
<keyword evidence="1" id="KW-0472">Membrane</keyword>
<feature type="transmembrane region" description="Helical" evidence="1">
    <location>
        <begin position="178"/>
        <end position="203"/>
    </location>
</feature>
<protein>
    <recommendedName>
        <fullName evidence="4">Dolichyl-phosphate-mannose-protein mannosyltransferase</fullName>
    </recommendedName>
</protein>
<dbReference type="Proteomes" id="UP000238083">
    <property type="component" value="Unassembled WGS sequence"/>
</dbReference>
<dbReference type="AlphaFoldDB" id="A0A2T0R9S1"/>
<reference evidence="2 3" key="1">
    <citation type="submission" date="2018-03" db="EMBL/GenBank/DDBJ databases">
        <title>Genomic Encyclopedia of Archaeal and Bacterial Type Strains, Phase II (KMG-II): from individual species to whole genera.</title>
        <authorList>
            <person name="Goeker M."/>
        </authorList>
    </citation>
    <scope>NUCLEOTIDE SEQUENCE [LARGE SCALE GENOMIC DNA]</scope>
    <source>
        <strain evidence="2 3">DSM 19711</strain>
    </source>
</reference>